<dbReference type="InterPro" id="IPR039421">
    <property type="entry name" value="Type_1_exporter"/>
</dbReference>
<dbReference type="Gene3D" id="3.40.50.300">
    <property type="entry name" value="P-loop containing nucleotide triphosphate hydrolases"/>
    <property type="match status" value="1"/>
</dbReference>
<accession>A0A363NN89</accession>
<dbReference type="PANTHER" id="PTHR43394:SF1">
    <property type="entry name" value="ATP-BINDING CASSETTE SUB-FAMILY B MEMBER 10, MITOCHONDRIAL"/>
    <property type="match status" value="1"/>
</dbReference>
<dbReference type="GO" id="GO:0008234">
    <property type="term" value="F:cysteine-type peptidase activity"/>
    <property type="evidence" value="ECO:0007669"/>
    <property type="project" value="InterPro"/>
</dbReference>
<evidence type="ECO:0000256" key="4">
    <source>
        <dbReference type="ARBA" id="ARBA00022670"/>
    </source>
</evidence>
<dbReference type="OrthoDB" id="9760358at2"/>
<dbReference type="GO" id="GO:0005524">
    <property type="term" value="F:ATP binding"/>
    <property type="evidence" value="ECO:0007669"/>
    <property type="project" value="UniProtKB-KW"/>
</dbReference>
<keyword evidence="9" id="KW-1278">Translocase</keyword>
<evidence type="ECO:0000259" key="13">
    <source>
        <dbReference type="PROSITE" id="PS50893"/>
    </source>
</evidence>
<dbReference type="PROSITE" id="PS50893">
    <property type="entry name" value="ABC_TRANSPORTER_2"/>
    <property type="match status" value="1"/>
</dbReference>
<dbReference type="Proteomes" id="UP000250831">
    <property type="component" value="Unassembled WGS sequence"/>
</dbReference>
<dbReference type="SMART" id="SM00382">
    <property type="entry name" value="AAA"/>
    <property type="match status" value="1"/>
</dbReference>
<keyword evidence="2" id="KW-0813">Transport</keyword>
<evidence type="ECO:0000259" key="15">
    <source>
        <dbReference type="PROSITE" id="PS50990"/>
    </source>
</evidence>
<dbReference type="InterPro" id="IPR003593">
    <property type="entry name" value="AAA+_ATPase"/>
</dbReference>
<dbReference type="PROSITE" id="PS50929">
    <property type="entry name" value="ABC_TM1F"/>
    <property type="match status" value="1"/>
</dbReference>
<feature type="transmembrane region" description="Helical" evidence="12">
    <location>
        <begin position="423"/>
        <end position="440"/>
    </location>
</feature>
<dbReference type="CDD" id="cd02418">
    <property type="entry name" value="Peptidase_C39B"/>
    <property type="match status" value="1"/>
</dbReference>
<evidence type="ECO:0000256" key="12">
    <source>
        <dbReference type="SAM" id="Phobius"/>
    </source>
</evidence>
<feature type="domain" description="Peptidase C39" evidence="15">
    <location>
        <begin position="10"/>
        <end position="134"/>
    </location>
</feature>
<evidence type="ECO:0000313" key="16">
    <source>
        <dbReference type="EMBL" id="PUV22180.1"/>
    </source>
</evidence>
<organism evidence="16 17">
    <name type="scientific">Sphingobacterium athyrii</name>
    <dbReference type="NCBI Taxonomy" id="2152717"/>
    <lineage>
        <taxon>Bacteria</taxon>
        <taxon>Pseudomonadati</taxon>
        <taxon>Bacteroidota</taxon>
        <taxon>Sphingobacteriia</taxon>
        <taxon>Sphingobacteriales</taxon>
        <taxon>Sphingobacteriaceae</taxon>
        <taxon>Sphingobacterium</taxon>
    </lineage>
</organism>
<keyword evidence="6" id="KW-0547">Nucleotide-binding</keyword>
<dbReference type="CDD" id="cd18570">
    <property type="entry name" value="ABC_6TM_PCAT1_LagD_like"/>
    <property type="match status" value="1"/>
</dbReference>
<evidence type="ECO:0000256" key="2">
    <source>
        <dbReference type="ARBA" id="ARBA00022448"/>
    </source>
</evidence>
<dbReference type="GO" id="GO:0043214">
    <property type="term" value="F:ABC-type bacteriocin transporter activity"/>
    <property type="evidence" value="ECO:0007669"/>
    <property type="project" value="InterPro"/>
</dbReference>
<feature type="transmembrane region" description="Helical" evidence="12">
    <location>
        <begin position="278"/>
        <end position="297"/>
    </location>
</feature>
<evidence type="ECO:0000256" key="3">
    <source>
        <dbReference type="ARBA" id="ARBA00022475"/>
    </source>
</evidence>
<evidence type="ECO:0000256" key="6">
    <source>
        <dbReference type="ARBA" id="ARBA00022741"/>
    </source>
</evidence>
<name>A0A363NN89_9SPHI</name>
<evidence type="ECO:0000256" key="11">
    <source>
        <dbReference type="ARBA" id="ARBA00023136"/>
    </source>
</evidence>
<evidence type="ECO:0000256" key="10">
    <source>
        <dbReference type="ARBA" id="ARBA00022989"/>
    </source>
</evidence>
<dbReference type="NCBIfam" id="TIGR01193">
    <property type="entry name" value="bacteriocin_ABC"/>
    <property type="match status" value="1"/>
</dbReference>
<evidence type="ECO:0000313" key="17">
    <source>
        <dbReference type="Proteomes" id="UP000250831"/>
    </source>
</evidence>
<sequence length="720" mass="81182">MKKSPVCIKQHDIRDCGAACLASIAGYYGTHIPIAKIRQYCHTDTRGTNVLGMVQGLQQMGFNAKGVKGAMDAIPQIPLPAIAHVVLKEQLQHYVVIYQVEKDKITVMDPGLGKVEKYTFEAFQKIWTGVLILMEPNEYFEQKNEKTAVYKRFWNLIKPHRSVIVQALVGAAVYTLLGLSTSFYIEKITDYVLVDGNVRLLNLLSIGMLVILVFQLLIGTLKSVMVLQTGQRIDKYLILGYYKHLLSLPQRFFDTMKVGEIISRVNDAVKIRAFINDVAIQAVVNVLIVVFSFALMFTYFWKLALIMLLVIPFYLGVYWLSNKLNKKVERRMMEEGAELESHLVESLNSVKTIKQFGIETYFNSGTDNRFSHLLKTIYASVMNGLFSSTSGELLSRLFTIILLWAGSYYVIERTITPGELLSFYALIGYFTGPVTQLIGMNKTLQNALIAADRLFEIMDLEREESEEKLQLTSDLVGDIVFDNVRFSYGSRVEVFRNFSCRIEQGKMTAVIGESGSGKTTLGALIQKLYPLQEGKISIGQYDLNYISKSSLRERIAIVPQQIDLFSGNVISNIVVGEDIPNFQRLLQVVNELDMMSFIEKLPAGFETQLGENGSMLSGGQRQRIAIARALYRDPDILILDEATSALDTSTEQVIQRAFRRFKDSGKTMIVIAHRLSTIAEADTILVLKDGVLIEQGEHKQLLAQESVYKDMWKKQSIVLN</sequence>
<proteinExistence type="predicted"/>
<dbReference type="Gene3D" id="1.20.1560.10">
    <property type="entry name" value="ABC transporter type 1, transmembrane domain"/>
    <property type="match status" value="1"/>
</dbReference>
<dbReference type="Pfam" id="PF03412">
    <property type="entry name" value="Peptidase_C39"/>
    <property type="match status" value="1"/>
</dbReference>
<keyword evidence="17" id="KW-1185">Reference proteome</keyword>
<feature type="transmembrane region" description="Helical" evidence="12">
    <location>
        <begin position="303"/>
        <end position="321"/>
    </location>
</feature>
<dbReference type="RefSeq" id="WP_108635848.1">
    <property type="nucleotide sequence ID" value="NZ_QCXX01000007.1"/>
</dbReference>
<keyword evidence="8" id="KW-0067">ATP-binding</keyword>
<dbReference type="AlphaFoldDB" id="A0A363NN89"/>
<dbReference type="InterPro" id="IPR003439">
    <property type="entry name" value="ABC_transporter-like_ATP-bd"/>
</dbReference>
<dbReference type="InterPro" id="IPR005897">
    <property type="entry name" value="Pept_C39_ABC_bacteriocin"/>
</dbReference>
<feature type="transmembrane region" description="Helical" evidence="12">
    <location>
        <begin position="205"/>
        <end position="227"/>
    </location>
</feature>
<comment type="subcellular location">
    <subcellularLocation>
        <location evidence="1">Cell membrane</location>
        <topology evidence="1">Multi-pass membrane protein</topology>
    </subcellularLocation>
</comment>
<dbReference type="GO" id="GO:0006508">
    <property type="term" value="P:proteolysis"/>
    <property type="evidence" value="ECO:0007669"/>
    <property type="project" value="UniProtKB-KW"/>
</dbReference>
<comment type="caution">
    <text evidence="16">The sequence shown here is derived from an EMBL/GenBank/DDBJ whole genome shotgun (WGS) entry which is preliminary data.</text>
</comment>
<gene>
    <name evidence="16" type="ORF">DCO56_21660</name>
</gene>
<dbReference type="FunFam" id="3.40.50.300:FF:000218">
    <property type="entry name" value="Multidrug ABC transporter ATP-binding protein"/>
    <property type="match status" value="1"/>
</dbReference>
<feature type="domain" description="ABC transmembrane type-1" evidence="14">
    <location>
        <begin position="167"/>
        <end position="446"/>
    </location>
</feature>
<reference evidence="16 17" key="1">
    <citation type="submission" date="2018-04" db="EMBL/GenBank/DDBJ databases">
        <title>Sphingobacterium sp. M46 Genome.</title>
        <authorList>
            <person name="Cheng J."/>
            <person name="Li Y."/>
        </authorList>
    </citation>
    <scope>NUCLEOTIDE SEQUENCE [LARGE SCALE GENOMIC DNA]</scope>
    <source>
        <strain evidence="16 17">M46</strain>
    </source>
</reference>
<dbReference type="Pfam" id="PF00005">
    <property type="entry name" value="ABC_tran"/>
    <property type="match status" value="1"/>
</dbReference>
<evidence type="ECO:0000256" key="8">
    <source>
        <dbReference type="ARBA" id="ARBA00022840"/>
    </source>
</evidence>
<dbReference type="InterPro" id="IPR005074">
    <property type="entry name" value="Peptidase_C39"/>
</dbReference>
<dbReference type="GO" id="GO:0016887">
    <property type="term" value="F:ATP hydrolysis activity"/>
    <property type="evidence" value="ECO:0007669"/>
    <property type="project" value="InterPro"/>
</dbReference>
<dbReference type="EMBL" id="QCXX01000007">
    <property type="protein sequence ID" value="PUV22180.1"/>
    <property type="molecule type" value="Genomic_DNA"/>
</dbReference>
<dbReference type="SUPFAM" id="SSF90123">
    <property type="entry name" value="ABC transporter transmembrane region"/>
    <property type="match status" value="1"/>
</dbReference>
<keyword evidence="4" id="KW-0645">Protease</keyword>
<dbReference type="PANTHER" id="PTHR43394">
    <property type="entry name" value="ATP-DEPENDENT PERMEASE MDL1, MITOCHONDRIAL"/>
    <property type="match status" value="1"/>
</dbReference>
<dbReference type="Pfam" id="PF00664">
    <property type="entry name" value="ABC_membrane"/>
    <property type="match status" value="1"/>
</dbReference>
<evidence type="ECO:0000259" key="14">
    <source>
        <dbReference type="PROSITE" id="PS50929"/>
    </source>
</evidence>
<dbReference type="PROSITE" id="PS00211">
    <property type="entry name" value="ABC_TRANSPORTER_1"/>
    <property type="match status" value="1"/>
</dbReference>
<dbReference type="GO" id="GO:0005886">
    <property type="term" value="C:plasma membrane"/>
    <property type="evidence" value="ECO:0007669"/>
    <property type="project" value="UniProtKB-SubCell"/>
</dbReference>
<dbReference type="GO" id="GO:0015421">
    <property type="term" value="F:ABC-type oligopeptide transporter activity"/>
    <property type="evidence" value="ECO:0007669"/>
    <property type="project" value="TreeGrafter"/>
</dbReference>
<dbReference type="InterPro" id="IPR036640">
    <property type="entry name" value="ABC1_TM_sf"/>
</dbReference>
<evidence type="ECO:0000256" key="7">
    <source>
        <dbReference type="ARBA" id="ARBA00022801"/>
    </source>
</evidence>
<dbReference type="InterPro" id="IPR017871">
    <property type="entry name" value="ABC_transporter-like_CS"/>
</dbReference>
<evidence type="ECO:0000256" key="9">
    <source>
        <dbReference type="ARBA" id="ARBA00022967"/>
    </source>
</evidence>
<feature type="domain" description="ABC transporter" evidence="13">
    <location>
        <begin position="479"/>
        <end position="714"/>
    </location>
</feature>
<dbReference type="InterPro" id="IPR011527">
    <property type="entry name" value="ABC1_TM_dom"/>
</dbReference>
<keyword evidence="10 12" id="KW-1133">Transmembrane helix</keyword>
<evidence type="ECO:0000256" key="5">
    <source>
        <dbReference type="ARBA" id="ARBA00022692"/>
    </source>
</evidence>
<dbReference type="SUPFAM" id="SSF52540">
    <property type="entry name" value="P-loop containing nucleoside triphosphate hydrolases"/>
    <property type="match status" value="1"/>
</dbReference>
<dbReference type="PROSITE" id="PS50990">
    <property type="entry name" value="PEPTIDASE_C39"/>
    <property type="match status" value="1"/>
</dbReference>
<protein>
    <submittedName>
        <fullName evidence="16">Peptidase C39</fullName>
    </submittedName>
</protein>
<keyword evidence="7" id="KW-0378">Hydrolase</keyword>
<feature type="transmembrane region" description="Helical" evidence="12">
    <location>
        <begin position="163"/>
        <end position="185"/>
    </location>
</feature>
<dbReference type="InterPro" id="IPR027417">
    <property type="entry name" value="P-loop_NTPase"/>
</dbReference>
<keyword evidence="11 12" id="KW-0472">Membrane</keyword>
<keyword evidence="3" id="KW-1003">Cell membrane</keyword>
<dbReference type="Gene3D" id="3.90.70.10">
    <property type="entry name" value="Cysteine proteinases"/>
    <property type="match status" value="1"/>
</dbReference>
<evidence type="ECO:0000256" key="1">
    <source>
        <dbReference type="ARBA" id="ARBA00004651"/>
    </source>
</evidence>
<keyword evidence="5 12" id="KW-0812">Transmembrane</keyword>